<sequence length="133" mass="14183">MPARLSVLRRRSVGAVAVAALAVAGASVLPAGSSAAPACRNLTVDNATRTALYNAHGRPRDGQIRKGSVYYGRCGSTRYAIATFSKALADQPEKFRKYPGRGWVDQGDGFENGCGTASRPIPRALVRLWGFCR</sequence>
<organism evidence="2">
    <name type="scientific">Paraconexibacter sp. AEG42_29</name>
    <dbReference type="NCBI Taxonomy" id="2997339"/>
    <lineage>
        <taxon>Bacteria</taxon>
        <taxon>Bacillati</taxon>
        <taxon>Actinomycetota</taxon>
        <taxon>Thermoleophilia</taxon>
        <taxon>Solirubrobacterales</taxon>
        <taxon>Paraconexibacteraceae</taxon>
        <taxon>Paraconexibacter</taxon>
    </lineage>
</organism>
<accession>A0AAU7ARZ3</accession>
<reference evidence="2" key="1">
    <citation type="submission" date="2022-12" db="EMBL/GenBank/DDBJ databases">
        <title>Paraconexibacter alkalitolerans sp. nov. and Baekduia alba sp. nov., isolated from soil and emended description of the genera Paraconexibacter (Chun et al., 2020) and Baekduia (An et al., 2020).</title>
        <authorList>
            <person name="Vieira S."/>
            <person name="Huber K.J."/>
            <person name="Geppert A."/>
            <person name="Wolf J."/>
            <person name="Neumann-Schaal M."/>
            <person name="Muesken M."/>
            <person name="Overmann J."/>
        </authorList>
    </citation>
    <scope>NUCLEOTIDE SEQUENCE</scope>
    <source>
        <strain evidence="2">AEG42_29</strain>
    </source>
</reference>
<dbReference type="KEGG" id="parq:DSM112329_01216"/>
<feature type="signal peptide" evidence="1">
    <location>
        <begin position="1"/>
        <end position="35"/>
    </location>
</feature>
<dbReference type="RefSeq" id="WP_354700923.1">
    <property type="nucleotide sequence ID" value="NZ_CP114014.1"/>
</dbReference>
<evidence type="ECO:0000256" key="1">
    <source>
        <dbReference type="SAM" id="SignalP"/>
    </source>
</evidence>
<gene>
    <name evidence="2" type="ORF">DSM112329_01216</name>
</gene>
<proteinExistence type="predicted"/>
<dbReference type="EMBL" id="CP114014">
    <property type="protein sequence ID" value="XAY04383.1"/>
    <property type="molecule type" value="Genomic_DNA"/>
</dbReference>
<evidence type="ECO:0008006" key="3">
    <source>
        <dbReference type="Google" id="ProtNLM"/>
    </source>
</evidence>
<feature type="chain" id="PRO_5043974943" description="Secreted protein" evidence="1">
    <location>
        <begin position="36"/>
        <end position="133"/>
    </location>
</feature>
<dbReference type="InterPro" id="IPR006311">
    <property type="entry name" value="TAT_signal"/>
</dbReference>
<dbReference type="PROSITE" id="PS51318">
    <property type="entry name" value="TAT"/>
    <property type="match status" value="1"/>
</dbReference>
<name>A0AAU7ARZ3_9ACTN</name>
<dbReference type="AlphaFoldDB" id="A0AAU7ARZ3"/>
<evidence type="ECO:0000313" key="2">
    <source>
        <dbReference type="EMBL" id="XAY04383.1"/>
    </source>
</evidence>
<keyword evidence="1" id="KW-0732">Signal</keyword>
<protein>
    <recommendedName>
        <fullName evidence="3">Secreted protein</fullName>
    </recommendedName>
</protein>